<keyword evidence="11" id="KW-1185">Reference proteome</keyword>
<evidence type="ECO:0000256" key="5">
    <source>
        <dbReference type="ARBA" id="ARBA00022970"/>
    </source>
</evidence>
<organism evidence="10 11">
    <name type="scientific">Alicyclobacillus dauci</name>
    <dbReference type="NCBI Taxonomy" id="1475485"/>
    <lineage>
        <taxon>Bacteria</taxon>
        <taxon>Bacillati</taxon>
        <taxon>Bacillota</taxon>
        <taxon>Bacilli</taxon>
        <taxon>Bacillales</taxon>
        <taxon>Alicyclobacillaceae</taxon>
        <taxon>Alicyclobacillus</taxon>
    </lineage>
</organism>
<comment type="subcellular location">
    <subcellularLocation>
        <location evidence="1">Cell membrane</location>
        <topology evidence="1">Multi-pass membrane protein</topology>
    </subcellularLocation>
</comment>
<comment type="similarity">
    <text evidence="8">Belongs to the binding-protein-dependent transport system permease family. LivHM subfamily.</text>
</comment>
<dbReference type="EMBL" id="CP104064">
    <property type="protein sequence ID" value="WAH35768.1"/>
    <property type="molecule type" value="Genomic_DNA"/>
</dbReference>
<keyword evidence="4 9" id="KW-0812">Transmembrane</keyword>
<keyword evidence="2" id="KW-0813">Transport</keyword>
<evidence type="ECO:0000256" key="1">
    <source>
        <dbReference type="ARBA" id="ARBA00004651"/>
    </source>
</evidence>
<dbReference type="InterPro" id="IPR052157">
    <property type="entry name" value="BCAA_transport_permease"/>
</dbReference>
<evidence type="ECO:0000256" key="9">
    <source>
        <dbReference type="SAM" id="Phobius"/>
    </source>
</evidence>
<evidence type="ECO:0000256" key="8">
    <source>
        <dbReference type="ARBA" id="ARBA00037998"/>
    </source>
</evidence>
<sequence>MSLQLIISGLAMGAIYALIALGFTLIWNAVGIVNFAQGELVMIAAYVSAGWLAMSLHLPWVLNLLMVMIFMAIFGIFIARWMYHPLRKSSQLSAIVATIGLSLFLKNIAVLIWGPEPLIDPSPFKAVTLHVGRAAFSGQYISILAALLILMGLQVFMFRRTQVGRAMQATAQDGEVARLMGVNTKTIISIIFAYAFVLAGIAGVLMAPLFYVSADMGSLVALKAFAACIIGGFGNVQGALVGGLILGVLEAFGSYFISSQYVDVISFGLLIAFLIFRPQGIFGEPIMERP</sequence>
<dbReference type="CDD" id="cd06582">
    <property type="entry name" value="TM_PBP1_LivH_like"/>
    <property type="match status" value="1"/>
</dbReference>
<feature type="transmembrane region" description="Helical" evidence="9">
    <location>
        <begin position="64"/>
        <end position="83"/>
    </location>
</feature>
<keyword evidence="5" id="KW-0029">Amino-acid transport</keyword>
<evidence type="ECO:0000256" key="3">
    <source>
        <dbReference type="ARBA" id="ARBA00022475"/>
    </source>
</evidence>
<dbReference type="RefSeq" id="WP_268043050.1">
    <property type="nucleotide sequence ID" value="NZ_CP104064.1"/>
</dbReference>
<feature type="transmembrane region" description="Helical" evidence="9">
    <location>
        <begin position="261"/>
        <end position="282"/>
    </location>
</feature>
<keyword evidence="7 9" id="KW-0472">Membrane</keyword>
<keyword evidence="3" id="KW-1003">Cell membrane</keyword>
<dbReference type="InterPro" id="IPR001851">
    <property type="entry name" value="ABC_transp_permease"/>
</dbReference>
<name>A0ABY6YYR1_9BACL</name>
<accession>A0ABY6YYR1</accession>
<feature type="transmembrane region" description="Helical" evidence="9">
    <location>
        <begin position="224"/>
        <end position="249"/>
    </location>
</feature>
<dbReference type="PANTHER" id="PTHR11795">
    <property type="entry name" value="BRANCHED-CHAIN AMINO ACID TRANSPORT SYSTEM PERMEASE PROTEIN LIVH"/>
    <property type="match status" value="1"/>
</dbReference>
<gene>
    <name evidence="10" type="ORF">NZD86_16035</name>
</gene>
<feature type="transmembrane region" description="Helical" evidence="9">
    <location>
        <begin position="95"/>
        <end position="114"/>
    </location>
</feature>
<feature type="transmembrane region" description="Helical" evidence="9">
    <location>
        <begin position="6"/>
        <end position="28"/>
    </location>
</feature>
<evidence type="ECO:0000256" key="2">
    <source>
        <dbReference type="ARBA" id="ARBA00022448"/>
    </source>
</evidence>
<dbReference type="Pfam" id="PF02653">
    <property type="entry name" value="BPD_transp_2"/>
    <property type="match status" value="1"/>
</dbReference>
<dbReference type="Proteomes" id="UP001164803">
    <property type="component" value="Chromosome"/>
</dbReference>
<feature type="transmembrane region" description="Helical" evidence="9">
    <location>
        <begin position="187"/>
        <end position="212"/>
    </location>
</feature>
<evidence type="ECO:0000313" key="10">
    <source>
        <dbReference type="EMBL" id="WAH35768.1"/>
    </source>
</evidence>
<proteinExistence type="inferred from homology"/>
<protein>
    <submittedName>
        <fullName evidence="10">Branched-chain amino acid ABC transporter permease</fullName>
    </submittedName>
</protein>
<dbReference type="PANTHER" id="PTHR11795:SF445">
    <property type="entry name" value="AMINO ACID ABC TRANSPORTER PERMEASE PROTEIN"/>
    <property type="match status" value="1"/>
</dbReference>
<reference evidence="10" key="1">
    <citation type="submission" date="2022-08" db="EMBL/GenBank/DDBJ databases">
        <title>Alicyclobacillus dauci DSM2870, complete genome.</title>
        <authorList>
            <person name="Wang Q."/>
            <person name="Cai R."/>
            <person name="Wang Z."/>
        </authorList>
    </citation>
    <scope>NUCLEOTIDE SEQUENCE</scope>
    <source>
        <strain evidence="10">DSM 28700</strain>
    </source>
</reference>
<evidence type="ECO:0000313" key="11">
    <source>
        <dbReference type="Proteomes" id="UP001164803"/>
    </source>
</evidence>
<keyword evidence="6 9" id="KW-1133">Transmembrane helix</keyword>
<feature type="transmembrane region" description="Helical" evidence="9">
    <location>
        <begin position="134"/>
        <end position="158"/>
    </location>
</feature>
<evidence type="ECO:0000256" key="7">
    <source>
        <dbReference type="ARBA" id="ARBA00023136"/>
    </source>
</evidence>
<evidence type="ECO:0000256" key="6">
    <source>
        <dbReference type="ARBA" id="ARBA00022989"/>
    </source>
</evidence>
<evidence type="ECO:0000256" key="4">
    <source>
        <dbReference type="ARBA" id="ARBA00022692"/>
    </source>
</evidence>